<sequence>MIRIQIYLIFSLISCAFASLAFYNAKAGDRVVLDLGKDVQTWMRVRDSDIEEFIKYCKVGDKEPRCFGFVTEAGKPTTPKSNARVDKDGKLIIDPVKLSDAGTYSSPDQKPILKKNRNGGVSAVLNTQITLEVKS</sequence>
<dbReference type="PANTHER" id="PTHR35182">
    <property type="entry name" value="PROTEIN CBG13762"/>
    <property type="match status" value="1"/>
</dbReference>
<organism evidence="2 3">
    <name type="scientific">Dictyocaulus viviparus</name>
    <name type="common">Bovine lungworm</name>
    <dbReference type="NCBI Taxonomy" id="29172"/>
    <lineage>
        <taxon>Eukaryota</taxon>
        <taxon>Metazoa</taxon>
        <taxon>Ecdysozoa</taxon>
        <taxon>Nematoda</taxon>
        <taxon>Chromadorea</taxon>
        <taxon>Rhabditida</taxon>
        <taxon>Rhabditina</taxon>
        <taxon>Rhabditomorpha</taxon>
        <taxon>Strongyloidea</taxon>
        <taxon>Metastrongylidae</taxon>
        <taxon>Dictyocaulus</taxon>
    </lineage>
</organism>
<dbReference type="AlphaFoldDB" id="A0A0D8XWA7"/>
<evidence type="ECO:0000313" key="3">
    <source>
        <dbReference type="Proteomes" id="UP000053766"/>
    </source>
</evidence>
<keyword evidence="1" id="KW-0812">Transmembrane</keyword>
<keyword evidence="3" id="KW-1185">Reference proteome</keyword>
<dbReference type="PROSITE" id="PS51257">
    <property type="entry name" value="PROKAR_LIPOPROTEIN"/>
    <property type="match status" value="1"/>
</dbReference>
<evidence type="ECO:0000313" key="2">
    <source>
        <dbReference type="EMBL" id="KJH48923.1"/>
    </source>
</evidence>
<reference evidence="3" key="2">
    <citation type="journal article" date="2016" name="Sci. Rep.">
        <title>Dictyocaulus viviparus genome, variome and transcriptome elucidate lungworm biology and support future intervention.</title>
        <authorList>
            <person name="McNulty S.N."/>
            <person name="Strube C."/>
            <person name="Rosa B.A."/>
            <person name="Martin J.C."/>
            <person name="Tyagi R."/>
            <person name="Choi Y.J."/>
            <person name="Wang Q."/>
            <person name="Hallsworth Pepin K."/>
            <person name="Zhang X."/>
            <person name="Ozersky P."/>
            <person name="Wilson R.K."/>
            <person name="Sternberg P.W."/>
            <person name="Gasser R.B."/>
            <person name="Mitreva M."/>
        </authorList>
    </citation>
    <scope>NUCLEOTIDE SEQUENCE [LARGE SCALE GENOMIC DNA]</scope>
    <source>
        <strain evidence="3">HannoverDv2000</strain>
    </source>
</reference>
<keyword evidence="1" id="KW-0472">Membrane</keyword>
<keyword evidence="1" id="KW-1133">Transmembrane helix</keyword>
<evidence type="ECO:0000256" key="1">
    <source>
        <dbReference type="SAM" id="Phobius"/>
    </source>
</evidence>
<dbReference type="EMBL" id="KN716251">
    <property type="protein sequence ID" value="KJH48923.1"/>
    <property type="molecule type" value="Genomic_DNA"/>
</dbReference>
<reference evidence="2 3" key="1">
    <citation type="submission" date="2013-11" db="EMBL/GenBank/DDBJ databases">
        <title>Draft genome of the bovine lungworm Dictyocaulus viviparus.</title>
        <authorList>
            <person name="Mitreva M."/>
        </authorList>
    </citation>
    <scope>NUCLEOTIDE SEQUENCE [LARGE SCALE GENOMIC DNA]</scope>
    <source>
        <strain evidence="2 3">HannoverDv2000</strain>
    </source>
</reference>
<feature type="transmembrane region" description="Helical" evidence="1">
    <location>
        <begin position="6"/>
        <end position="25"/>
    </location>
</feature>
<gene>
    <name evidence="2" type="ORF">DICVIV_04952</name>
</gene>
<dbReference type="OrthoDB" id="5824604at2759"/>
<protein>
    <submittedName>
        <fullName evidence="2">Uncharacterized protein</fullName>
    </submittedName>
</protein>
<proteinExistence type="predicted"/>
<name>A0A0D8XWA7_DICVI</name>
<dbReference type="Proteomes" id="UP000053766">
    <property type="component" value="Unassembled WGS sequence"/>
</dbReference>
<accession>A0A0D8XWA7</accession>
<dbReference type="PANTHER" id="PTHR35182:SF1">
    <property type="entry name" value="COLD-SHOCK PROTEIN-RELATED"/>
    <property type="match status" value="1"/>
</dbReference>